<protein>
    <submittedName>
        <fullName evidence="2">Metallophosphoesterase</fullName>
    </submittedName>
</protein>
<reference evidence="2 4" key="3">
    <citation type="submission" date="2016-11" db="EMBL/GenBank/DDBJ databases">
        <title>Paenibacillus species isolates.</title>
        <authorList>
            <person name="Beno S.M."/>
        </authorList>
    </citation>
    <scope>NUCLEOTIDE SEQUENCE [LARGE SCALE GENOMIC DNA]</scope>
    <source>
        <strain evidence="2 4">FSL H8-0246</strain>
    </source>
</reference>
<dbReference type="Pfam" id="PF05402">
    <property type="entry name" value="PqqD"/>
    <property type="match status" value="1"/>
</dbReference>
<dbReference type="InterPro" id="IPR008792">
    <property type="entry name" value="PQQD"/>
</dbReference>
<proteinExistence type="predicted"/>
<dbReference type="Gene3D" id="1.10.10.1150">
    <property type="entry name" value="Coenzyme PQQ synthesis protein D (PqqD)"/>
    <property type="match status" value="1"/>
</dbReference>
<comment type="caution">
    <text evidence="1">The sequence shown here is derived from an EMBL/GenBank/DDBJ whole genome shotgun (WGS) entry which is preliminary data.</text>
</comment>
<reference evidence="1 3" key="1">
    <citation type="journal article" date="2016" name="Genome Announc.">
        <title>Draft Genome Sequence of Paenibacillus amylolyticus Heshi-A3, Isolated from Fermented Rice Bran in a Japanese Fermented Seafood Dish.</title>
        <authorList>
            <person name="Akuzawa S."/>
            <person name="Nagaoka J."/>
            <person name="Kanekatsu M."/>
            <person name="Kubota E."/>
            <person name="Ohtake R."/>
            <person name="Suzuki T."/>
            <person name="Kanesaki Y."/>
        </authorList>
    </citation>
    <scope>NUCLEOTIDE SEQUENCE [LARGE SCALE GENOMIC DNA]</scope>
    <source>
        <strain evidence="1 3">Heshi-A3</strain>
    </source>
</reference>
<name>A0A117I0I5_PAEAM</name>
<dbReference type="RefSeq" id="WP_062833505.1">
    <property type="nucleotide sequence ID" value="NZ_BCNV01000001.1"/>
</dbReference>
<dbReference type="InterPro" id="IPR041881">
    <property type="entry name" value="PqqD_sf"/>
</dbReference>
<sequence>MTATTPMNVEDRVTRKEGNLVSDMGSEKVMMSISSGKYYNLGSTGGRIWDLIAEERTLGELVEVLAAEYEIEPDVCREQVVQFLEHLSREGLIDVTRGV</sequence>
<evidence type="ECO:0000313" key="2">
    <source>
        <dbReference type="EMBL" id="OMF16841.1"/>
    </source>
</evidence>
<gene>
    <name evidence="2" type="ORF">BK131_02280</name>
    <name evidence="1" type="ORF">PAHA3_0728</name>
</gene>
<dbReference type="AlphaFoldDB" id="A0A117I0I5"/>
<dbReference type="NCBIfam" id="NF033536">
    <property type="entry name" value="lasso_PqqD_Bac"/>
    <property type="match status" value="1"/>
</dbReference>
<evidence type="ECO:0000313" key="3">
    <source>
        <dbReference type="Proteomes" id="UP000069697"/>
    </source>
</evidence>
<evidence type="ECO:0000313" key="4">
    <source>
        <dbReference type="Proteomes" id="UP000187134"/>
    </source>
</evidence>
<organism evidence="1 3">
    <name type="scientific">Paenibacillus amylolyticus</name>
    <dbReference type="NCBI Taxonomy" id="1451"/>
    <lineage>
        <taxon>Bacteria</taxon>
        <taxon>Bacillati</taxon>
        <taxon>Bacillota</taxon>
        <taxon>Bacilli</taxon>
        <taxon>Bacillales</taxon>
        <taxon>Paenibacillaceae</taxon>
        <taxon>Paenibacillus</taxon>
    </lineage>
</organism>
<dbReference type="EMBL" id="MRTJ01000001">
    <property type="protein sequence ID" value="OMF16841.1"/>
    <property type="molecule type" value="Genomic_DNA"/>
</dbReference>
<evidence type="ECO:0000313" key="1">
    <source>
        <dbReference type="EMBL" id="GAS80657.1"/>
    </source>
</evidence>
<dbReference type="OrthoDB" id="1495225at2"/>
<accession>A0A117I0I5</accession>
<dbReference type="Proteomes" id="UP000069697">
    <property type="component" value="Unassembled WGS sequence"/>
</dbReference>
<dbReference type="Proteomes" id="UP000187134">
    <property type="component" value="Unassembled WGS sequence"/>
</dbReference>
<dbReference type="EMBL" id="BCNV01000001">
    <property type="protein sequence ID" value="GAS80657.1"/>
    <property type="molecule type" value="Genomic_DNA"/>
</dbReference>
<reference evidence="3" key="2">
    <citation type="submission" date="2016-01" db="EMBL/GenBank/DDBJ databases">
        <title>Draft Genome Sequence of Paenibacillus amylolyticus Heshi-A3 that Was Isolated from Fermented Rice Bran with Aging Salted Mackerel, Which Was Named Heshiko as Traditional Fermented Seafood in Japan.</title>
        <authorList>
            <person name="Akuzawa S."/>
            <person name="Nakagawa J."/>
            <person name="Kanekatsu T."/>
            <person name="Kubota E."/>
            <person name="Ohtake R."/>
            <person name="Suzuki T."/>
            <person name="Kanesaki Y."/>
        </authorList>
    </citation>
    <scope>NUCLEOTIDE SEQUENCE [LARGE SCALE GENOMIC DNA]</scope>
    <source>
        <strain evidence="3">Heshi-A3</strain>
    </source>
</reference>